<organism evidence="7 8">
    <name type="scientific">Bionectria ochroleuca</name>
    <name type="common">Gliocladium roseum</name>
    <dbReference type="NCBI Taxonomy" id="29856"/>
    <lineage>
        <taxon>Eukaryota</taxon>
        <taxon>Fungi</taxon>
        <taxon>Dikarya</taxon>
        <taxon>Ascomycota</taxon>
        <taxon>Pezizomycotina</taxon>
        <taxon>Sordariomycetes</taxon>
        <taxon>Hypocreomycetidae</taxon>
        <taxon>Hypocreales</taxon>
        <taxon>Bionectriaceae</taxon>
        <taxon>Clonostachys</taxon>
    </lineage>
</organism>
<sequence length="236" mass="26689">MMGVKLHPSPEKVQVLRRLDPFFLQGTCSKNDSFVYLSLLEAPETTQGDGSGRYVYQMCISWPYRPGFLGNESPLDVPASQLERYRLLRQIASTWAVQFQSIAYEFPEGEEIKDLVPRDFPPPKTLRSEGRSVLMGDAIHAMAMYRGEGANHSILDVDDFVEALGSKLKEPPELEDLRVSLDAYERAVVDRARPGVLASRQACLDAHNWSRISPDSPLLTKREMKLQFDESNMIEP</sequence>
<comment type="cofactor">
    <cofactor evidence="1">
        <name>FAD</name>
        <dbReference type="ChEBI" id="CHEBI:57692"/>
    </cofactor>
</comment>
<dbReference type="GO" id="GO:0004497">
    <property type="term" value="F:monooxygenase activity"/>
    <property type="evidence" value="ECO:0007669"/>
    <property type="project" value="UniProtKB-KW"/>
</dbReference>
<comment type="caution">
    <text evidence="7">The sequence shown here is derived from an EMBL/GenBank/DDBJ whole genome shotgun (WGS) entry which is preliminary data.</text>
</comment>
<gene>
    <name evidence="7" type="ORF">IM811_017993</name>
</gene>
<evidence type="ECO:0000256" key="1">
    <source>
        <dbReference type="ARBA" id="ARBA00001974"/>
    </source>
</evidence>
<reference evidence="7" key="1">
    <citation type="submission" date="2020-10" db="EMBL/GenBank/DDBJ databases">
        <title>High-Quality Genome Resource of Clonostachys rosea strain S41 by Oxford Nanopore Long-Read Sequencing.</title>
        <authorList>
            <person name="Wang H."/>
        </authorList>
    </citation>
    <scope>NUCLEOTIDE SEQUENCE</scope>
    <source>
        <strain evidence="7">S41</strain>
    </source>
</reference>
<evidence type="ECO:0000256" key="2">
    <source>
        <dbReference type="ARBA" id="ARBA00022630"/>
    </source>
</evidence>
<dbReference type="EMBL" id="JADCTT010000009">
    <property type="protein sequence ID" value="KAF9748488.1"/>
    <property type="molecule type" value="Genomic_DNA"/>
</dbReference>
<dbReference type="SUPFAM" id="SSF51905">
    <property type="entry name" value="FAD/NAD(P)-binding domain"/>
    <property type="match status" value="1"/>
</dbReference>
<dbReference type="GO" id="GO:0071949">
    <property type="term" value="F:FAD binding"/>
    <property type="evidence" value="ECO:0007669"/>
    <property type="project" value="InterPro"/>
</dbReference>
<evidence type="ECO:0000313" key="8">
    <source>
        <dbReference type="Proteomes" id="UP000616885"/>
    </source>
</evidence>
<dbReference type="Gene3D" id="3.50.50.60">
    <property type="entry name" value="FAD/NAD(P)-binding domain"/>
    <property type="match status" value="1"/>
</dbReference>
<dbReference type="AlphaFoldDB" id="A0A8H7KD36"/>
<dbReference type="Proteomes" id="UP000616885">
    <property type="component" value="Unassembled WGS sequence"/>
</dbReference>
<dbReference type="PANTHER" id="PTHR47178">
    <property type="entry name" value="MONOOXYGENASE, FAD-BINDING"/>
    <property type="match status" value="1"/>
</dbReference>
<proteinExistence type="predicted"/>
<dbReference type="InterPro" id="IPR036188">
    <property type="entry name" value="FAD/NAD-bd_sf"/>
</dbReference>
<name>A0A8H7KD36_BIOOC</name>
<dbReference type="PANTHER" id="PTHR47178:SF1">
    <property type="entry name" value="FAD-BINDING DOMAIN-CONTAINING PROTEIN-RELATED"/>
    <property type="match status" value="1"/>
</dbReference>
<accession>A0A8H7KD36</accession>
<feature type="domain" description="FAD-binding" evidence="6">
    <location>
        <begin position="129"/>
        <end position="170"/>
    </location>
</feature>
<evidence type="ECO:0000259" key="6">
    <source>
        <dbReference type="Pfam" id="PF01494"/>
    </source>
</evidence>
<evidence type="ECO:0000256" key="5">
    <source>
        <dbReference type="ARBA" id="ARBA00023033"/>
    </source>
</evidence>
<evidence type="ECO:0000256" key="4">
    <source>
        <dbReference type="ARBA" id="ARBA00023002"/>
    </source>
</evidence>
<evidence type="ECO:0000256" key="3">
    <source>
        <dbReference type="ARBA" id="ARBA00022827"/>
    </source>
</evidence>
<keyword evidence="3" id="KW-0274">FAD</keyword>
<evidence type="ECO:0000313" key="7">
    <source>
        <dbReference type="EMBL" id="KAF9748488.1"/>
    </source>
</evidence>
<protein>
    <recommendedName>
        <fullName evidence="6">FAD-binding domain-containing protein</fullName>
    </recommendedName>
</protein>
<dbReference type="InterPro" id="IPR002938">
    <property type="entry name" value="FAD-bd"/>
</dbReference>
<keyword evidence="4" id="KW-0560">Oxidoreductase</keyword>
<keyword evidence="5" id="KW-0503">Monooxygenase</keyword>
<keyword evidence="2" id="KW-0285">Flavoprotein</keyword>
<dbReference type="Pfam" id="PF01494">
    <property type="entry name" value="FAD_binding_3"/>
    <property type="match status" value="1"/>
</dbReference>